<dbReference type="Pfam" id="PF00249">
    <property type="entry name" value="Myb_DNA-binding"/>
    <property type="match status" value="1"/>
</dbReference>
<keyword evidence="2" id="KW-0597">Phosphoprotein</keyword>
<dbReference type="PANTHER" id="PTHR43874">
    <property type="entry name" value="TWO-COMPONENT RESPONSE REGULATOR"/>
    <property type="match status" value="1"/>
</dbReference>
<dbReference type="Gene3D" id="3.40.50.2300">
    <property type="match status" value="1"/>
</dbReference>
<dbReference type="PROSITE" id="PS50110">
    <property type="entry name" value="RESPONSE_REGULATORY"/>
    <property type="match status" value="1"/>
</dbReference>
<dbReference type="EMBL" id="OX459119">
    <property type="protein sequence ID" value="CAI9095080.1"/>
    <property type="molecule type" value="Genomic_DNA"/>
</dbReference>
<proteinExistence type="predicted"/>
<dbReference type="FunFam" id="1.10.10.60:FF:000007">
    <property type="entry name" value="Two-component response regulator"/>
    <property type="match status" value="1"/>
</dbReference>
<evidence type="ECO:0000256" key="7">
    <source>
        <dbReference type="ARBA" id="ARBA00023242"/>
    </source>
</evidence>
<dbReference type="SUPFAM" id="SSF52172">
    <property type="entry name" value="CheY-like"/>
    <property type="match status" value="1"/>
</dbReference>
<keyword evidence="13" id="KW-1185">Reference proteome</keyword>
<keyword evidence="3" id="KW-0902">Two-component regulatory system</keyword>
<name>A0AAV1CHW0_OLDCO</name>
<evidence type="ECO:0000259" key="11">
    <source>
        <dbReference type="PROSITE" id="PS51294"/>
    </source>
</evidence>
<dbReference type="SMART" id="SM00448">
    <property type="entry name" value="REC"/>
    <property type="match status" value="1"/>
</dbReference>
<dbReference type="GO" id="GO:0009736">
    <property type="term" value="P:cytokinin-activated signaling pathway"/>
    <property type="evidence" value="ECO:0007669"/>
    <property type="project" value="InterPro"/>
</dbReference>
<keyword evidence="5" id="KW-0010">Activator</keyword>
<feature type="region of interest" description="Disordered" evidence="9">
    <location>
        <begin position="300"/>
        <end position="344"/>
    </location>
</feature>
<feature type="compositionally biased region" description="Polar residues" evidence="9">
    <location>
        <begin position="7"/>
        <end position="19"/>
    </location>
</feature>
<feature type="compositionally biased region" description="Low complexity" evidence="9">
    <location>
        <begin position="25"/>
        <end position="37"/>
    </location>
</feature>
<feature type="domain" description="Response regulatory" evidence="10">
    <location>
        <begin position="49"/>
        <end position="162"/>
    </location>
</feature>
<dbReference type="InterPro" id="IPR001789">
    <property type="entry name" value="Sig_transdc_resp-reg_receiver"/>
</dbReference>
<keyword evidence="4" id="KW-0805">Transcription regulation</keyword>
<dbReference type="InterPro" id="IPR009057">
    <property type="entry name" value="Homeodomain-like_sf"/>
</dbReference>
<dbReference type="PROSITE" id="PS51294">
    <property type="entry name" value="HTH_MYB"/>
    <property type="match status" value="1"/>
</dbReference>
<evidence type="ECO:0000313" key="13">
    <source>
        <dbReference type="Proteomes" id="UP001161247"/>
    </source>
</evidence>
<evidence type="ECO:0000256" key="3">
    <source>
        <dbReference type="ARBA" id="ARBA00023012"/>
    </source>
</evidence>
<evidence type="ECO:0000256" key="6">
    <source>
        <dbReference type="ARBA" id="ARBA00023163"/>
    </source>
</evidence>
<dbReference type="GO" id="GO:0003677">
    <property type="term" value="F:DNA binding"/>
    <property type="evidence" value="ECO:0007669"/>
    <property type="project" value="InterPro"/>
</dbReference>
<evidence type="ECO:0000256" key="9">
    <source>
        <dbReference type="SAM" id="MobiDB-lite"/>
    </source>
</evidence>
<feature type="domain" description="HTH myb-type" evidence="11">
    <location>
        <begin position="230"/>
        <end position="281"/>
    </location>
</feature>
<dbReference type="InterPro" id="IPR006447">
    <property type="entry name" value="Myb_dom_plants"/>
</dbReference>
<feature type="region of interest" description="Disordered" evidence="9">
    <location>
        <begin position="171"/>
        <end position="218"/>
    </location>
</feature>
<dbReference type="Pfam" id="PF00072">
    <property type="entry name" value="Response_reg"/>
    <property type="match status" value="1"/>
</dbReference>
<comment type="subcellular location">
    <subcellularLocation>
        <location evidence="1">Nucleus</location>
    </subcellularLocation>
</comment>
<feature type="compositionally biased region" description="Low complexity" evidence="9">
    <location>
        <begin position="316"/>
        <end position="330"/>
    </location>
</feature>
<accession>A0AAV1CHW0</accession>
<reference evidence="12" key="1">
    <citation type="submission" date="2023-03" db="EMBL/GenBank/DDBJ databases">
        <authorList>
            <person name="Julca I."/>
        </authorList>
    </citation>
    <scope>NUCLEOTIDE SEQUENCE</scope>
</reference>
<keyword evidence="7" id="KW-0539">Nucleus</keyword>
<evidence type="ECO:0000256" key="5">
    <source>
        <dbReference type="ARBA" id="ARBA00023159"/>
    </source>
</evidence>
<gene>
    <name evidence="12" type="ORF">OLC1_LOCUS6123</name>
</gene>
<dbReference type="AlphaFoldDB" id="A0AAV1CHW0"/>
<dbReference type="GO" id="GO:0000160">
    <property type="term" value="P:phosphorelay signal transduction system"/>
    <property type="evidence" value="ECO:0007669"/>
    <property type="project" value="UniProtKB-KW"/>
</dbReference>
<dbReference type="NCBIfam" id="TIGR01557">
    <property type="entry name" value="myb_SHAQKYF"/>
    <property type="match status" value="1"/>
</dbReference>
<dbReference type="InterPro" id="IPR001005">
    <property type="entry name" value="SANT/Myb"/>
</dbReference>
<dbReference type="InterPro" id="IPR045279">
    <property type="entry name" value="ARR-like"/>
</dbReference>
<evidence type="ECO:0000256" key="8">
    <source>
        <dbReference type="PROSITE-ProRule" id="PRU00169"/>
    </source>
</evidence>
<evidence type="ECO:0000313" key="12">
    <source>
        <dbReference type="EMBL" id="CAI9095080.1"/>
    </source>
</evidence>
<feature type="region of interest" description="Disordered" evidence="9">
    <location>
        <begin position="1"/>
        <end position="38"/>
    </location>
</feature>
<evidence type="ECO:0000259" key="10">
    <source>
        <dbReference type="PROSITE" id="PS50110"/>
    </source>
</evidence>
<dbReference type="Gene3D" id="1.10.10.60">
    <property type="entry name" value="Homeodomain-like"/>
    <property type="match status" value="1"/>
</dbReference>
<organism evidence="12 13">
    <name type="scientific">Oldenlandia corymbosa var. corymbosa</name>
    <dbReference type="NCBI Taxonomy" id="529605"/>
    <lineage>
        <taxon>Eukaryota</taxon>
        <taxon>Viridiplantae</taxon>
        <taxon>Streptophyta</taxon>
        <taxon>Embryophyta</taxon>
        <taxon>Tracheophyta</taxon>
        <taxon>Spermatophyta</taxon>
        <taxon>Magnoliopsida</taxon>
        <taxon>eudicotyledons</taxon>
        <taxon>Gunneridae</taxon>
        <taxon>Pentapetalae</taxon>
        <taxon>asterids</taxon>
        <taxon>lamiids</taxon>
        <taxon>Gentianales</taxon>
        <taxon>Rubiaceae</taxon>
        <taxon>Rubioideae</taxon>
        <taxon>Spermacoceae</taxon>
        <taxon>Hedyotis-Oldenlandia complex</taxon>
        <taxon>Oldenlandia</taxon>
    </lineage>
</organism>
<protein>
    <submittedName>
        <fullName evidence="12">OLC1v1030939C1</fullName>
    </submittedName>
</protein>
<keyword evidence="6" id="KW-0804">Transcription</keyword>
<dbReference type="SUPFAM" id="SSF46689">
    <property type="entry name" value="Homeodomain-like"/>
    <property type="match status" value="1"/>
</dbReference>
<evidence type="ECO:0000256" key="2">
    <source>
        <dbReference type="ARBA" id="ARBA00022553"/>
    </source>
</evidence>
<dbReference type="GO" id="GO:0005634">
    <property type="term" value="C:nucleus"/>
    <property type="evidence" value="ECO:0007669"/>
    <property type="project" value="UniProtKB-SubCell"/>
</dbReference>
<comment type="caution">
    <text evidence="8">Lacks conserved residue(s) required for the propagation of feature annotation.</text>
</comment>
<dbReference type="InterPro" id="IPR017930">
    <property type="entry name" value="Myb_dom"/>
</dbReference>
<evidence type="ECO:0000256" key="4">
    <source>
        <dbReference type="ARBA" id="ARBA00023015"/>
    </source>
</evidence>
<sequence>MEKQRISSETNYPIVSGNSEDGENKSFNSSNDSSYQSQLGANSSEYDIHVLVIDHDKESLVSTVKMLGMFAYKVSMVDLASKALDIILYGKKHFDVVISNVDSDIDGFKFCQQVAKQGILVLLTSAKKDNHLATKAIENGALLFIQKPVDEQIIGNYLWQIVMRERLLRSKGKGKGKNSPKSTVITAGKEKNVSRGPTMEVDEGKTKKKASKKRKEPEKEMMRKKVCIEWTKELHAKFMDAVQQLGEGRCFPKPITEIMNVPGLTRSQVASHLQKCRHGNWGAPYKRQCNGREKMRGFGSTCHGDDNNLAEDQQRSTNSTSGNTSTANNGFLANVTHDFFPSKP</sequence>
<dbReference type="PANTHER" id="PTHR43874:SF87">
    <property type="entry name" value="HTH MYB-TYPE DOMAIN-CONTAINING PROTEIN"/>
    <property type="match status" value="1"/>
</dbReference>
<dbReference type="Proteomes" id="UP001161247">
    <property type="component" value="Chromosome 2"/>
</dbReference>
<evidence type="ECO:0000256" key="1">
    <source>
        <dbReference type="ARBA" id="ARBA00004123"/>
    </source>
</evidence>
<dbReference type="InterPro" id="IPR011006">
    <property type="entry name" value="CheY-like_superfamily"/>
</dbReference>